<reference evidence="2 3" key="1">
    <citation type="submission" date="2011-10" db="EMBL/GenBank/DDBJ databases">
        <title>Genome sequence of Gluconobacter morbifer G707, isolated from Drosophila gut.</title>
        <authorList>
            <person name="Lee W.-J."/>
            <person name="Kim E.-K."/>
        </authorList>
    </citation>
    <scope>NUCLEOTIDE SEQUENCE [LARGE SCALE GENOMIC DNA]</scope>
    <source>
        <strain evidence="2 3">G707</strain>
    </source>
</reference>
<dbReference type="NCBIfam" id="TIGR00254">
    <property type="entry name" value="GGDEF"/>
    <property type="match status" value="1"/>
</dbReference>
<sequence length="425" mass="46763">MAALKSRERWRLLLHQSVDLIFETDRDGNITLVLPDQLDGQPTEPLLGQNVRTLWPDTDFSRPHKGTLLNPTTFKGLHCMAVLSSSELLDTQGNRTGLRGTLRRLAARIGPEQQLQPPSPPDNSGIGTIQQVIQALRCTIVPRLAVASAMDVLLAALKADGALTDMAAPEKPLHESRPTPANLLTQAPAPSSVLGDQIRFLQTGHLHALLLTENIRSQSPLFLVLWREKPFSSAEAELVRTVCGLLAGFWELDSVHRRLLAGACYDISSNLLNWNGLKEEMERRSRRLDQEQLAATLMVVHVPGLTEIALTHGFMAGEEALRQCIAVLRKAIRPTDVIARLGNNSFGLWLDGGDRFAMAERAERMTAHGAPIIIDPPVHLPLFIGLVSREAGATETPDDLLERATQALQKAQAENRTWCFSHEAP</sequence>
<dbReference type="Proteomes" id="UP000004949">
    <property type="component" value="Unassembled WGS sequence"/>
</dbReference>
<protein>
    <recommendedName>
        <fullName evidence="1">GGDEF domain-containing protein</fullName>
    </recommendedName>
</protein>
<dbReference type="RefSeq" id="WP_008850690.1">
    <property type="nucleotide sequence ID" value="NZ_AGQV01000001.1"/>
</dbReference>
<evidence type="ECO:0000259" key="1">
    <source>
        <dbReference type="PROSITE" id="PS50887"/>
    </source>
</evidence>
<proteinExistence type="predicted"/>
<name>G6XGC5_9PROT</name>
<dbReference type="AlphaFoldDB" id="G6XGC5"/>
<dbReference type="InterPro" id="IPR050706">
    <property type="entry name" value="Cyclic-di-GMP_PDE-like"/>
</dbReference>
<dbReference type="InterPro" id="IPR000160">
    <property type="entry name" value="GGDEF_dom"/>
</dbReference>
<dbReference type="STRING" id="1088869.GMO_05400"/>
<dbReference type="eggNOG" id="COG2199">
    <property type="taxonomic scope" value="Bacteria"/>
</dbReference>
<dbReference type="EMBL" id="AGQV01000001">
    <property type="protein sequence ID" value="EHH69233.1"/>
    <property type="molecule type" value="Genomic_DNA"/>
</dbReference>
<organism evidence="2 3">
    <name type="scientific">Gluconobacter morbifer G707</name>
    <dbReference type="NCBI Taxonomy" id="1088869"/>
    <lineage>
        <taxon>Bacteria</taxon>
        <taxon>Pseudomonadati</taxon>
        <taxon>Pseudomonadota</taxon>
        <taxon>Alphaproteobacteria</taxon>
        <taxon>Acetobacterales</taxon>
        <taxon>Acetobacteraceae</taxon>
        <taxon>Gluconobacter</taxon>
    </lineage>
</organism>
<accession>G6XGC5</accession>
<dbReference type="Gene3D" id="3.30.70.270">
    <property type="match status" value="1"/>
</dbReference>
<dbReference type="SUPFAM" id="SSF55785">
    <property type="entry name" value="PYP-like sensor domain (PAS domain)"/>
    <property type="match status" value="1"/>
</dbReference>
<dbReference type="InterPro" id="IPR035965">
    <property type="entry name" value="PAS-like_dom_sf"/>
</dbReference>
<dbReference type="PROSITE" id="PS50887">
    <property type="entry name" value="GGDEF"/>
    <property type="match status" value="1"/>
</dbReference>
<evidence type="ECO:0000313" key="3">
    <source>
        <dbReference type="Proteomes" id="UP000004949"/>
    </source>
</evidence>
<feature type="domain" description="GGDEF" evidence="1">
    <location>
        <begin position="293"/>
        <end position="424"/>
    </location>
</feature>
<dbReference type="PANTHER" id="PTHR33121:SF79">
    <property type="entry name" value="CYCLIC DI-GMP PHOSPHODIESTERASE PDED-RELATED"/>
    <property type="match status" value="1"/>
</dbReference>
<evidence type="ECO:0000313" key="2">
    <source>
        <dbReference type="EMBL" id="EHH69233.1"/>
    </source>
</evidence>
<dbReference type="InterPro" id="IPR029787">
    <property type="entry name" value="Nucleotide_cyclase"/>
</dbReference>
<comment type="caution">
    <text evidence="2">The sequence shown here is derived from an EMBL/GenBank/DDBJ whole genome shotgun (WGS) entry which is preliminary data.</text>
</comment>
<keyword evidence="3" id="KW-1185">Reference proteome</keyword>
<dbReference type="PANTHER" id="PTHR33121">
    <property type="entry name" value="CYCLIC DI-GMP PHOSPHODIESTERASE PDEF"/>
    <property type="match status" value="1"/>
</dbReference>
<dbReference type="PATRIC" id="fig|1088869.3.peg.550"/>
<dbReference type="InterPro" id="IPR043128">
    <property type="entry name" value="Rev_trsase/Diguanyl_cyclase"/>
</dbReference>
<dbReference type="Pfam" id="PF00990">
    <property type="entry name" value="GGDEF"/>
    <property type="match status" value="1"/>
</dbReference>
<dbReference type="SMART" id="SM00267">
    <property type="entry name" value="GGDEF"/>
    <property type="match status" value="1"/>
</dbReference>
<gene>
    <name evidence="2" type="ORF">GMO_05400</name>
</gene>
<dbReference type="SUPFAM" id="SSF55073">
    <property type="entry name" value="Nucleotide cyclase"/>
    <property type="match status" value="1"/>
</dbReference>
<dbReference type="GO" id="GO:0071111">
    <property type="term" value="F:cyclic-guanylate-specific phosphodiesterase activity"/>
    <property type="evidence" value="ECO:0007669"/>
    <property type="project" value="InterPro"/>
</dbReference>